<organism evidence="15 16">
    <name type="scientific">Sphingorhabdus lutea</name>
    <dbReference type="NCBI Taxonomy" id="1913578"/>
    <lineage>
        <taxon>Bacteria</taxon>
        <taxon>Pseudomonadati</taxon>
        <taxon>Pseudomonadota</taxon>
        <taxon>Alphaproteobacteria</taxon>
        <taxon>Sphingomonadales</taxon>
        <taxon>Sphingomonadaceae</taxon>
        <taxon>Sphingorhabdus</taxon>
    </lineage>
</organism>
<dbReference type="Proteomes" id="UP000242561">
    <property type="component" value="Chromosome"/>
</dbReference>
<dbReference type="GO" id="GO:0005886">
    <property type="term" value="C:plasma membrane"/>
    <property type="evidence" value="ECO:0007669"/>
    <property type="project" value="UniProtKB-SubCell"/>
</dbReference>
<reference evidence="15 16" key="1">
    <citation type="submission" date="2016-11" db="EMBL/GenBank/DDBJ databases">
        <title>Sphingorhabdus sp. LPB0140, isolated from marine environment.</title>
        <authorList>
            <person name="Kim E."/>
            <person name="Yi H."/>
        </authorList>
    </citation>
    <scope>NUCLEOTIDE SEQUENCE [LARGE SCALE GENOMIC DNA]</scope>
    <source>
        <strain evidence="15 16">LPB0140</strain>
    </source>
</reference>
<evidence type="ECO:0000256" key="8">
    <source>
        <dbReference type="ARBA" id="ARBA00022982"/>
    </source>
</evidence>
<dbReference type="GO" id="GO:0022904">
    <property type="term" value="P:respiratory electron transport chain"/>
    <property type="evidence" value="ECO:0007669"/>
    <property type="project" value="InterPro"/>
</dbReference>
<keyword evidence="9 13" id="KW-1133">Transmembrane helix</keyword>
<feature type="transmembrane region" description="Helical" evidence="13">
    <location>
        <begin position="7"/>
        <end position="26"/>
    </location>
</feature>
<dbReference type="EMBL" id="CP018154">
    <property type="protein sequence ID" value="APG62266.1"/>
    <property type="molecule type" value="Genomic_DNA"/>
</dbReference>
<dbReference type="GO" id="GO:0046872">
    <property type="term" value="F:metal ion binding"/>
    <property type="evidence" value="ECO:0007669"/>
    <property type="project" value="UniProtKB-KW"/>
</dbReference>
<evidence type="ECO:0000256" key="4">
    <source>
        <dbReference type="ARBA" id="ARBA00022475"/>
    </source>
</evidence>
<dbReference type="GO" id="GO:0009055">
    <property type="term" value="F:electron transfer activity"/>
    <property type="evidence" value="ECO:0007669"/>
    <property type="project" value="InterPro"/>
</dbReference>
<feature type="domain" description="Cytochrome b561 bacterial/Ni-hydrogenase" evidence="14">
    <location>
        <begin position="4"/>
        <end position="173"/>
    </location>
</feature>
<evidence type="ECO:0000256" key="3">
    <source>
        <dbReference type="ARBA" id="ARBA00022448"/>
    </source>
</evidence>
<evidence type="ECO:0000256" key="2">
    <source>
        <dbReference type="ARBA" id="ARBA00004651"/>
    </source>
</evidence>
<evidence type="ECO:0000256" key="11">
    <source>
        <dbReference type="ARBA" id="ARBA00023136"/>
    </source>
</evidence>
<dbReference type="PANTHER" id="PTHR30529">
    <property type="entry name" value="CYTOCHROME B561"/>
    <property type="match status" value="1"/>
</dbReference>
<keyword evidence="7" id="KW-0479">Metal-binding</keyword>
<evidence type="ECO:0000256" key="12">
    <source>
        <dbReference type="ARBA" id="ARBA00037975"/>
    </source>
</evidence>
<dbReference type="STRING" id="1913578.LPB140_04995"/>
<dbReference type="SUPFAM" id="SSF81342">
    <property type="entry name" value="Transmembrane di-heme cytochromes"/>
    <property type="match status" value="1"/>
</dbReference>
<keyword evidence="3" id="KW-0813">Transport</keyword>
<comment type="subcellular location">
    <subcellularLocation>
        <location evidence="2">Cell membrane</location>
        <topology evidence="2">Multi-pass membrane protein</topology>
    </subcellularLocation>
</comment>
<keyword evidence="8" id="KW-0249">Electron transport</keyword>
<dbReference type="GO" id="GO:0020037">
    <property type="term" value="F:heme binding"/>
    <property type="evidence" value="ECO:0007669"/>
    <property type="project" value="TreeGrafter"/>
</dbReference>
<evidence type="ECO:0000256" key="6">
    <source>
        <dbReference type="ARBA" id="ARBA00022692"/>
    </source>
</evidence>
<gene>
    <name evidence="15" type="ORF">LPB140_04995</name>
</gene>
<comment type="cofactor">
    <cofactor evidence="1">
        <name>heme b</name>
        <dbReference type="ChEBI" id="CHEBI:60344"/>
    </cofactor>
</comment>
<evidence type="ECO:0000313" key="15">
    <source>
        <dbReference type="EMBL" id="APG62266.1"/>
    </source>
</evidence>
<evidence type="ECO:0000313" key="16">
    <source>
        <dbReference type="Proteomes" id="UP000242561"/>
    </source>
</evidence>
<accession>A0A1L3JAX1</accession>
<evidence type="ECO:0000259" key="14">
    <source>
        <dbReference type="Pfam" id="PF01292"/>
    </source>
</evidence>
<feature type="transmembrane region" description="Helical" evidence="13">
    <location>
        <begin position="84"/>
        <end position="104"/>
    </location>
</feature>
<evidence type="ECO:0000256" key="7">
    <source>
        <dbReference type="ARBA" id="ARBA00022723"/>
    </source>
</evidence>
<keyword evidence="10" id="KW-0408">Iron</keyword>
<dbReference type="InterPro" id="IPR011577">
    <property type="entry name" value="Cyt_b561_bac/Ni-Hgenase"/>
</dbReference>
<dbReference type="AlphaFoldDB" id="A0A1L3JAX1"/>
<name>A0A1L3JAX1_9SPHN</name>
<feature type="transmembrane region" description="Helical" evidence="13">
    <location>
        <begin position="46"/>
        <end position="63"/>
    </location>
</feature>
<evidence type="ECO:0000256" key="5">
    <source>
        <dbReference type="ARBA" id="ARBA00022617"/>
    </source>
</evidence>
<dbReference type="KEGG" id="sphl:LPB140_04995"/>
<keyword evidence="5" id="KW-0349">Heme</keyword>
<evidence type="ECO:0000256" key="10">
    <source>
        <dbReference type="ARBA" id="ARBA00023004"/>
    </source>
</evidence>
<dbReference type="InterPro" id="IPR052168">
    <property type="entry name" value="Cytochrome_b561_oxidase"/>
</dbReference>
<keyword evidence="11 13" id="KW-0472">Membrane</keyword>
<evidence type="ECO:0000256" key="9">
    <source>
        <dbReference type="ARBA" id="ARBA00022989"/>
    </source>
</evidence>
<evidence type="ECO:0000256" key="13">
    <source>
        <dbReference type="SAM" id="Phobius"/>
    </source>
</evidence>
<keyword evidence="6 13" id="KW-0812">Transmembrane</keyword>
<dbReference type="InterPro" id="IPR016174">
    <property type="entry name" value="Di-haem_cyt_TM"/>
</dbReference>
<feature type="transmembrane region" description="Helical" evidence="13">
    <location>
        <begin position="144"/>
        <end position="162"/>
    </location>
</feature>
<dbReference type="RefSeq" id="WP_072558917.1">
    <property type="nucleotide sequence ID" value="NZ_CP018154.1"/>
</dbReference>
<evidence type="ECO:0000256" key="1">
    <source>
        <dbReference type="ARBA" id="ARBA00001970"/>
    </source>
</evidence>
<keyword evidence="4" id="KW-1003">Cell membrane</keyword>
<keyword evidence="16" id="KW-1185">Reference proteome</keyword>
<dbReference type="PANTHER" id="PTHR30529:SF1">
    <property type="entry name" value="CYTOCHROME B561 HOMOLOG 2"/>
    <property type="match status" value="1"/>
</dbReference>
<sequence length="173" mass="19464">MTKYSKIAILLHWIIAAAIITNIGLAELTEDLGKTARAPYMDLHKSLGICILFFSLFRLYWRVTHKRPAPMEQISGWETSMAKAAHFIFYALMIGLPLGGWLWMSTYPAPINMFGLFDMPVLPVVGNKALADIAHEGHEIGGKAMLILIVLHLLGALKHQFIERLPLLQRMMP</sequence>
<dbReference type="Pfam" id="PF01292">
    <property type="entry name" value="Ni_hydr_CYTB"/>
    <property type="match status" value="1"/>
</dbReference>
<protein>
    <recommendedName>
        <fullName evidence="14">Cytochrome b561 bacterial/Ni-hydrogenase domain-containing protein</fullName>
    </recommendedName>
</protein>
<proteinExistence type="inferred from homology"/>
<dbReference type="OrthoDB" id="1247465at2"/>
<comment type="similarity">
    <text evidence="12">Belongs to the cytochrome b561 family.</text>
</comment>